<dbReference type="AlphaFoldDB" id="X1MJJ0"/>
<organism evidence="2">
    <name type="scientific">marine sediment metagenome</name>
    <dbReference type="NCBI Taxonomy" id="412755"/>
    <lineage>
        <taxon>unclassified sequences</taxon>
        <taxon>metagenomes</taxon>
        <taxon>ecological metagenomes</taxon>
    </lineage>
</organism>
<dbReference type="EMBL" id="BARV01006003">
    <property type="protein sequence ID" value="GAI06514.1"/>
    <property type="molecule type" value="Genomic_DNA"/>
</dbReference>
<keyword evidence="1" id="KW-0812">Transmembrane</keyword>
<evidence type="ECO:0000313" key="2">
    <source>
        <dbReference type="EMBL" id="GAI06514.1"/>
    </source>
</evidence>
<proteinExistence type="predicted"/>
<accession>X1MJJ0</accession>
<reference evidence="2" key="1">
    <citation type="journal article" date="2014" name="Front. Microbiol.">
        <title>High frequency of phylogenetically diverse reductive dehalogenase-homologous genes in deep subseafloor sedimentary metagenomes.</title>
        <authorList>
            <person name="Kawai M."/>
            <person name="Futagami T."/>
            <person name="Toyoda A."/>
            <person name="Takaki Y."/>
            <person name="Nishi S."/>
            <person name="Hori S."/>
            <person name="Arai W."/>
            <person name="Tsubouchi T."/>
            <person name="Morono Y."/>
            <person name="Uchiyama I."/>
            <person name="Ito T."/>
            <person name="Fujiyama A."/>
            <person name="Inagaki F."/>
            <person name="Takami H."/>
        </authorList>
    </citation>
    <scope>NUCLEOTIDE SEQUENCE</scope>
    <source>
        <strain evidence="2">Expedition CK06-06</strain>
    </source>
</reference>
<evidence type="ECO:0000256" key="1">
    <source>
        <dbReference type="SAM" id="Phobius"/>
    </source>
</evidence>
<keyword evidence="1" id="KW-1133">Transmembrane helix</keyword>
<protein>
    <submittedName>
        <fullName evidence="2">Uncharacterized protein</fullName>
    </submittedName>
</protein>
<feature type="transmembrane region" description="Helical" evidence="1">
    <location>
        <begin position="20"/>
        <end position="40"/>
    </location>
</feature>
<name>X1MJJ0_9ZZZZ</name>
<comment type="caution">
    <text evidence="2">The sequence shown here is derived from an EMBL/GenBank/DDBJ whole genome shotgun (WGS) entry which is preliminary data.</text>
</comment>
<gene>
    <name evidence="2" type="ORF">S06H3_12252</name>
</gene>
<sequence length="151" mass="17389">LALIIGLTALGGFATLYHNWLAFGAFATLLLALAAFWTVWDNRLARREERKREHTARSADELCSWAEEALRLYYSPYNYHKDEIKDGLSNLMVKNMLMVIAATIIGNEFVEPTKRAEKALSEFYGIIRQRYYDKITVPVSKETLQEFESAF</sequence>
<keyword evidence="1" id="KW-0472">Membrane</keyword>
<feature type="non-terminal residue" evidence="2">
    <location>
        <position position="1"/>
    </location>
</feature>